<protein>
    <submittedName>
        <fullName evidence="1">Uncharacterized protein</fullName>
    </submittedName>
</protein>
<accession>A0AB34HVD2</accession>
<reference evidence="1 2" key="1">
    <citation type="submission" date="2022-11" db="EMBL/GenBank/DDBJ databases">
        <title>Whole genome sequence of Eschrichtius robustus ER-17-0199.</title>
        <authorList>
            <person name="Bruniche-Olsen A."/>
            <person name="Black A.N."/>
            <person name="Fields C.J."/>
            <person name="Walden K."/>
            <person name="Dewoody J.A."/>
        </authorList>
    </citation>
    <scope>NUCLEOTIDE SEQUENCE [LARGE SCALE GENOMIC DNA]</scope>
    <source>
        <strain evidence="1">ER-17-0199</strain>
        <tissue evidence="1">Blubber</tissue>
    </source>
</reference>
<proteinExistence type="predicted"/>
<evidence type="ECO:0000313" key="2">
    <source>
        <dbReference type="Proteomes" id="UP001159641"/>
    </source>
</evidence>
<comment type="caution">
    <text evidence="1">The sequence shown here is derived from an EMBL/GenBank/DDBJ whole genome shotgun (WGS) entry which is preliminary data.</text>
</comment>
<evidence type="ECO:0000313" key="1">
    <source>
        <dbReference type="EMBL" id="KAJ8795007.1"/>
    </source>
</evidence>
<gene>
    <name evidence="1" type="ORF">J1605_018594</name>
</gene>
<keyword evidence="2" id="KW-1185">Reference proteome</keyword>
<dbReference type="EMBL" id="JAIQCJ010000625">
    <property type="protein sequence ID" value="KAJ8795007.1"/>
    <property type="molecule type" value="Genomic_DNA"/>
</dbReference>
<dbReference type="Proteomes" id="UP001159641">
    <property type="component" value="Unassembled WGS sequence"/>
</dbReference>
<name>A0AB34HVD2_ESCRO</name>
<sequence>MATEHPLTR</sequence>
<organism evidence="1 2">
    <name type="scientific">Eschrichtius robustus</name>
    <name type="common">California gray whale</name>
    <name type="synonym">Eschrichtius gibbosus</name>
    <dbReference type="NCBI Taxonomy" id="9764"/>
    <lineage>
        <taxon>Eukaryota</taxon>
        <taxon>Metazoa</taxon>
        <taxon>Chordata</taxon>
        <taxon>Craniata</taxon>
        <taxon>Vertebrata</taxon>
        <taxon>Euteleostomi</taxon>
        <taxon>Mammalia</taxon>
        <taxon>Eutheria</taxon>
        <taxon>Laurasiatheria</taxon>
        <taxon>Artiodactyla</taxon>
        <taxon>Whippomorpha</taxon>
        <taxon>Cetacea</taxon>
        <taxon>Mysticeti</taxon>
        <taxon>Eschrichtiidae</taxon>
        <taxon>Eschrichtius</taxon>
    </lineage>
</organism>